<feature type="region of interest" description="Disordered" evidence="1">
    <location>
        <begin position="1"/>
        <end position="32"/>
    </location>
</feature>
<accession>A0A814HDQ1</accession>
<gene>
    <name evidence="2" type="ORF">OXX778_LOCUS16754</name>
</gene>
<keyword evidence="3" id="KW-1185">Reference proteome</keyword>
<evidence type="ECO:0000313" key="2">
    <source>
        <dbReference type="EMBL" id="CAF1008098.1"/>
    </source>
</evidence>
<sequence>MLPFLTSFNQSTSDNNTNEPDPNQVRSTKKNTPIFKKQSVFPRPHQIRTVKSFKSSDNIVVTATVEETFPSEPEDIDDKLDRLAAERDSKMNVKEDQLQSMKSMAVAAGLQAAGQAQTNVAPNITVNLPPQPTMNRKASALIADSLDCEAMITAIIADEVFEDNEGFLNHWILGDPDVSSVYSSDADEDSVHTPPHPSPIRLQIIYREDDDSLPYESPSSGSEYVPFSSPSSVFSSFPPNSRRRSPSISSSPTPINLYTPKDIIHLIVSPSVLS</sequence>
<dbReference type="Proteomes" id="UP000663879">
    <property type="component" value="Unassembled WGS sequence"/>
</dbReference>
<protein>
    <submittedName>
        <fullName evidence="2">Uncharacterized protein</fullName>
    </submittedName>
</protein>
<feature type="region of interest" description="Disordered" evidence="1">
    <location>
        <begin position="211"/>
        <end position="253"/>
    </location>
</feature>
<feature type="compositionally biased region" description="Low complexity" evidence="1">
    <location>
        <begin position="217"/>
        <end position="253"/>
    </location>
</feature>
<dbReference type="AlphaFoldDB" id="A0A814HDQ1"/>
<proteinExistence type="predicted"/>
<organism evidence="2 3">
    <name type="scientific">Brachionus calyciflorus</name>
    <dbReference type="NCBI Taxonomy" id="104777"/>
    <lineage>
        <taxon>Eukaryota</taxon>
        <taxon>Metazoa</taxon>
        <taxon>Spiralia</taxon>
        <taxon>Gnathifera</taxon>
        <taxon>Rotifera</taxon>
        <taxon>Eurotatoria</taxon>
        <taxon>Monogononta</taxon>
        <taxon>Pseudotrocha</taxon>
        <taxon>Ploima</taxon>
        <taxon>Brachionidae</taxon>
        <taxon>Brachionus</taxon>
    </lineage>
</organism>
<evidence type="ECO:0000256" key="1">
    <source>
        <dbReference type="SAM" id="MobiDB-lite"/>
    </source>
</evidence>
<reference evidence="2" key="1">
    <citation type="submission" date="2021-02" db="EMBL/GenBank/DDBJ databases">
        <authorList>
            <person name="Nowell W R."/>
        </authorList>
    </citation>
    <scope>NUCLEOTIDE SEQUENCE</scope>
    <source>
        <strain evidence="2">Ploen Becks lab</strain>
    </source>
</reference>
<feature type="compositionally biased region" description="Polar residues" evidence="1">
    <location>
        <begin position="1"/>
        <end position="26"/>
    </location>
</feature>
<name>A0A814HDQ1_9BILA</name>
<dbReference type="EMBL" id="CAJNOC010004061">
    <property type="protein sequence ID" value="CAF1008098.1"/>
    <property type="molecule type" value="Genomic_DNA"/>
</dbReference>
<evidence type="ECO:0000313" key="3">
    <source>
        <dbReference type="Proteomes" id="UP000663879"/>
    </source>
</evidence>
<comment type="caution">
    <text evidence="2">The sequence shown here is derived from an EMBL/GenBank/DDBJ whole genome shotgun (WGS) entry which is preliminary data.</text>
</comment>